<evidence type="ECO:0000256" key="3">
    <source>
        <dbReference type="ARBA" id="ARBA00022475"/>
    </source>
</evidence>
<gene>
    <name evidence="10" type="ORF">LK09_17720</name>
</gene>
<feature type="transmembrane region" description="Helical" evidence="7">
    <location>
        <begin position="185"/>
        <end position="208"/>
    </location>
</feature>
<sequence length="325" mass="35040">MAVDTAVGTAVAPQPSGAGGRTRRRSAATRRRTLMAYVFLAPFLVLFLTFVVAPAVFGLWISVTDWSPFRDVQHFVGLQNYIALFTPGSATSGDFWQSMGATGIFVIASVPFLVVVPLLIAILLNQRIRAATAFRTVFFAPYVLGVAVVGVIWGYILDTQSGILNHVLAAIGLPGDIPWLVNVPWVWISLVGVTVWWTMGLNTVIFLAGLKGINGDLYEAASLDGAGVVRSFWNVTIPGLRSVMLFITTTTILASANMFGQSFILTRGGPGNATRTAIMYIADQGLSQNNMAPASAMSYILFAFLAIVSVINFRLQRERADKALT</sequence>
<dbReference type="GO" id="GO:0005886">
    <property type="term" value="C:plasma membrane"/>
    <property type="evidence" value="ECO:0007669"/>
    <property type="project" value="UniProtKB-SubCell"/>
</dbReference>
<evidence type="ECO:0000256" key="5">
    <source>
        <dbReference type="ARBA" id="ARBA00022989"/>
    </source>
</evidence>
<dbReference type="SUPFAM" id="SSF161098">
    <property type="entry name" value="MetI-like"/>
    <property type="match status" value="1"/>
</dbReference>
<keyword evidence="5 7" id="KW-1133">Transmembrane helix</keyword>
<keyword evidence="3" id="KW-1003">Cell membrane</keyword>
<comment type="caution">
    <text evidence="10">The sequence shown here is derived from an EMBL/GenBank/DDBJ whole genome shotgun (WGS) entry which is preliminary data.</text>
</comment>
<dbReference type="Gene3D" id="1.10.3720.10">
    <property type="entry name" value="MetI-like"/>
    <property type="match status" value="1"/>
</dbReference>
<feature type="transmembrane region" description="Helical" evidence="7">
    <location>
        <begin position="104"/>
        <end position="124"/>
    </location>
</feature>
<name>A0A0B1ZXC8_9MICO</name>
<dbReference type="InterPro" id="IPR000515">
    <property type="entry name" value="MetI-like"/>
</dbReference>
<evidence type="ECO:0000256" key="7">
    <source>
        <dbReference type="RuleBase" id="RU363032"/>
    </source>
</evidence>
<comment type="subcellular location">
    <subcellularLocation>
        <location evidence="1 7">Cell membrane</location>
        <topology evidence="1 7">Multi-pass membrane protein</topology>
    </subcellularLocation>
</comment>
<feature type="region of interest" description="Disordered" evidence="8">
    <location>
        <begin position="1"/>
        <end position="26"/>
    </location>
</feature>
<evidence type="ECO:0000313" key="11">
    <source>
        <dbReference type="Proteomes" id="UP000031030"/>
    </source>
</evidence>
<dbReference type="RefSeq" id="WP_039402535.1">
    <property type="nucleotide sequence ID" value="NZ_JTDK01000018.1"/>
</dbReference>
<evidence type="ECO:0000256" key="6">
    <source>
        <dbReference type="ARBA" id="ARBA00023136"/>
    </source>
</evidence>
<proteinExistence type="inferred from homology"/>
<dbReference type="PROSITE" id="PS50928">
    <property type="entry name" value="ABC_TM1"/>
    <property type="match status" value="1"/>
</dbReference>
<dbReference type="AlphaFoldDB" id="A0A0B1ZXC8"/>
<dbReference type="STRING" id="1348253.LK09_17720"/>
<keyword evidence="4 7" id="KW-0812">Transmembrane</keyword>
<protein>
    <submittedName>
        <fullName evidence="10">ABC transporter permease</fullName>
    </submittedName>
</protein>
<feature type="transmembrane region" description="Helical" evidence="7">
    <location>
        <begin position="136"/>
        <end position="156"/>
    </location>
</feature>
<dbReference type="EMBL" id="JTDK01000018">
    <property type="protein sequence ID" value="KHK95860.1"/>
    <property type="molecule type" value="Genomic_DNA"/>
</dbReference>
<accession>A0A0B1ZXC8</accession>
<dbReference type="Pfam" id="PF00528">
    <property type="entry name" value="BPD_transp_1"/>
    <property type="match status" value="1"/>
</dbReference>
<feature type="transmembrane region" description="Helical" evidence="7">
    <location>
        <begin position="243"/>
        <end position="264"/>
    </location>
</feature>
<dbReference type="Proteomes" id="UP000031030">
    <property type="component" value="Unassembled WGS sequence"/>
</dbReference>
<comment type="similarity">
    <text evidence="7">Belongs to the binding-protein-dependent transport system permease family.</text>
</comment>
<reference evidence="10 11" key="1">
    <citation type="submission" date="2014-11" db="EMBL/GenBank/DDBJ databases">
        <title>Genome sequence of Microbacterium mangrovi MUSC 115(T).</title>
        <authorList>
            <person name="Lee L.-H."/>
        </authorList>
    </citation>
    <scope>NUCLEOTIDE SEQUENCE [LARGE SCALE GENOMIC DNA]</scope>
    <source>
        <strain evidence="10 11">MUSC 115</strain>
    </source>
</reference>
<dbReference type="CDD" id="cd06261">
    <property type="entry name" value="TM_PBP2"/>
    <property type="match status" value="1"/>
</dbReference>
<dbReference type="PANTHER" id="PTHR30193:SF41">
    <property type="entry name" value="DIACETYLCHITOBIOSE UPTAKE SYSTEM PERMEASE PROTEIN NGCF"/>
    <property type="match status" value="1"/>
</dbReference>
<evidence type="ECO:0000256" key="2">
    <source>
        <dbReference type="ARBA" id="ARBA00022448"/>
    </source>
</evidence>
<evidence type="ECO:0000313" key="10">
    <source>
        <dbReference type="EMBL" id="KHK95860.1"/>
    </source>
</evidence>
<organism evidence="10 11">
    <name type="scientific">Microbacterium mangrovi</name>
    <dbReference type="NCBI Taxonomy" id="1348253"/>
    <lineage>
        <taxon>Bacteria</taxon>
        <taxon>Bacillati</taxon>
        <taxon>Actinomycetota</taxon>
        <taxon>Actinomycetes</taxon>
        <taxon>Micrococcales</taxon>
        <taxon>Microbacteriaceae</taxon>
        <taxon>Microbacterium</taxon>
    </lineage>
</organism>
<keyword evidence="2 7" id="KW-0813">Transport</keyword>
<dbReference type="PANTHER" id="PTHR30193">
    <property type="entry name" value="ABC TRANSPORTER PERMEASE PROTEIN"/>
    <property type="match status" value="1"/>
</dbReference>
<feature type="domain" description="ABC transmembrane type-1" evidence="9">
    <location>
        <begin position="99"/>
        <end position="312"/>
    </location>
</feature>
<dbReference type="OrthoDB" id="145927at2"/>
<dbReference type="GO" id="GO:0055085">
    <property type="term" value="P:transmembrane transport"/>
    <property type="evidence" value="ECO:0007669"/>
    <property type="project" value="InterPro"/>
</dbReference>
<feature type="transmembrane region" description="Helical" evidence="7">
    <location>
        <begin position="34"/>
        <end position="61"/>
    </location>
</feature>
<evidence type="ECO:0000256" key="4">
    <source>
        <dbReference type="ARBA" id="ARBA00022692"/>
    </source>
</evidence>
<evidence type="ECO:0000256" key="1">
    <source>
        <dbReference type="ARBA" id="ARBA00004651"/>
    </source>
</evidence>
<dbReference type="InterPro" id="IPR035906">
    <property type="entry name" value="MetI-like_sf"/>
</dbReference>
<dbReference type="InterPro" id="IPR051393">
    <property type="entry name" value="ABC_transporter_permease"/>
</dbReference>
<keyword evidence="6 7" id="KW-0472">Membrane</keyword>
<evidence type="ECO:0000259" key="9">
    <source>
        <dbReference type="PROSITE" id="PS50928"/>
    </source>
</evidence>
<feature type="transmembrane region" description="Helical" evidence="7">
    <location>
        <begin position="296"/>
        <end position="315"/>
    </location>
</feature>
<evidence type="ECO:0000256" key="8">
    <source>
        <dbReference type="SAM" id="MobiDB-lite"/>
    </source>
</evidence>
<keyword evidence="11" id="KW-1185">Reference proteome</keyword>